<dbReference type="NCBIfam" id="TIGR00152">
    <property type="entry name" value="dephospho-CoA kinase"/>
    <property type="match status" value="1"/>
</dbReference>
<dbReference type="EMBL" id="CP036281">
    <property type="protein sequence ID" value="QDU81526.1"/>
    <property type="molecule type" value="Genomic_DNA"/>
</dbReference>
<dbReference type="RefSeq" id="WP_144996946.1">
    <property type="nucleotide sequence ID" value="NZ_CP036281.1"/>
</dbReference>
<gene>
    <name evidence="5 7" type="primary">coaE</name>
    <name evidence="7" type="ORF">Pla110_32680</name>
</gene>
<dbReference type="CDD" id="cd02022">
    <property type="entry name" value="DPCK"/>
    <property type="match status" value="1"/>
</dbReference>
<evidence type="ECO:0000256" key="5">
    <source>
        <dbReference type="HAMAP-Rule" id="MF_00376"/>
    </source>
</evidence>
<dbReference type="PANTHER" id="PTHR10695">
    <property type="entry name" value="DEPHOSPHO-COA KINASE-RELATED"/>
    <property type="match status" value="1"/>
</dbReference>
<keyword evidence="8" id="KW-1185">Reference proteome</keyword>
<protein>
    <recommendedName>
        <fullName evidence="5 6">Dephospho-CoA kinase</fullName>
        <ecNumber evidence="5 6">2.7.1.24</ecNumber>
    </recommendedName>
    <alternativeName>
        <fullName evidence="5">Dephosphocoenzyme A kinase</fullName>
    </alternativeName>
</protein>
<keyword evidence="5" id="KW-0963">Cytoplasm</keyword>
<reference evidence="7 8" key="1">
    <citation type="submission" date="2019-02" db="EMBL/GenBank/DDBJ databases">
        <title>Deep-cultivation of Planctomycetes and their phenomic and genomic characterization uncovers novel biology.</title>
        <authorList>
            <person name="Wiegand S."/>
            <person name="Jogler M."/>
            <person name="Boedeker C."/>
            <person name="Pinto D."/>
            <person name="Vollmers J."/>
            <person name="Rivas-Marin E."/>
            <person name="Kohn T."/>
            <person name="Peeters S.H."/>
            <person name="Heuer A."/>
            <person name="Rast P."/>
            <person name="Oberbeckmann S."/>
            <person name="Bunk B."/>
            <person name="Jeske O."/>
            <person name="Meyerdierks A."/>
            <person name="Storesund J.E."/>
            <person name="Kallscheuer N."/>
            <person name="Luecker S."/>
            <person name="Lage O.M."/>
            <person name="Pohl T."/>
            <person name="Merkel B.J."/>
            <person name="Hornburger P."/>
            <person name="Mueller R.-W."/>
            <person name="Bruemmer F."/>
            <person name="Labrenz M."/>
            <person name="Spormann A.M."/>
            <person name="Op den Camp H."/>
            <person name="Overmann J."/>
            <person name="Amann R."/>
            <person name="Jetten M.S.M."/>
            <person name="Mascher T."/>
            <person name="Medema M.H."/>
            <person name="Devos D.P."/>
            <person name="Kaster A.-K."/>
            <person name="Ovreas L."/>
            <person name="Rohde M."/>
            <person name="Galperin M.Y."/>
            <person name="Jogler C."/>
        </authorList>
    </citation>
    <scope>NUCLEOTIDE SEQUENCE [LARGE SCALE GENOMIC DNA]</scope>
    <source>
        <strain evidence="7 8">Pla110</strain>
    </source>
</reference>
<dbReference type="EC" id="2.7.1.24" evidence="5 6"/>
<evidence type="ECO:0000256" key="2">
    <source>
        <dbReference type="ARBA" id="ARBA00022741"/>
    </source>
</evidence>
<evidence type="ECO:0000313" key="8">
    <source>
        <dbReference type="Proteomes" id="UP000317178"/>
    </source>
</evidence>
<dbReference type="UniPathway" id="UPA00241">
    <property type="reaction ID" value="UER00356"/>
</dbReference>
<proteinExistence type="inferred from homology"/>
<dbReference type="OrthoDB" id="9812943at2"/>
<dbReference type="PROSITE" id="PS51219">
    <property type="entry name" value="DPCK"/>
    <property type="match status" value="1"/>
</dbReference>
<dbReference type="GO" id="GO:0005737">
    <property type="term" value="C:cytoplasm"/>
    <property type="evidence" value="ECO:0007669"/>
    <property type="project" value="UniProtKB-SubCell"/>
</dbReference>
<keyword evidence="5 7" id="KW-0418">Kinase</keyword>
<comment type="pathway">
    <text evidence="5">Cofactor biosynthesis; coenzyme A biosynthesis; CoA from (R)-pantothenate: step 5/5.</text>
</comment>
<feature type="binding site" evidence="5">
    <location>
        <begin position="13"/>
        <end position="18"/>
    </location>
    <ligand>
        <name>ATP</name>
        <dbReference type="ChEBI" id="CHEBI:30616"/>
    </ligand>
</feature>
<dbReference type="Gene3D" id="3.40.50.300">
    <property type="entry name" value="P-loop containing nucleotide triphosphate hydrolases"/>
    <property type="match status" value="1"/>
</dbReference>
<dbReference type="InterPro" id="IPR027417">
    <property type="entry name" value="P-loop_NTPase"/>
</dbReference>
<evidence type="ECO:0000256" key="1">
    <source>
        <dbReference type="ARBA" id="ARBA00009018"/>
    </source>
</evidence>
<evidence type="ECO:0000256" key="4">
    <source>
        <dbReference type="ARBA" id="ARBA00022993"/>
    </source>
</evidence>
<sequence>MDIPVISLIGGIGSGKSAISQELAKRYAVQVINADEVGHEVLHEPTVIQQLQESFGSEIINGEGQAVRPRIAALVFGETPEHRTNLKRLEDIVHPHIRSRVDHLIQQSIRSGSYDLIILDAALLLEAGWDQVCDLVFFVDVSEEIRLQRVTQNRNWSEEEFRKREFNQLSLVDKKTRAEYTIENNDDLSSAVDQLETYLKQHFQVNL</sequence>
<dbReference type="GO" id="GO:0005524">
    <property type="term" value="F:ATP binding"/>
    <property type="evidence" value="ECO:0007669"/>
    <property type="project" value="UniProtKB-UniRule"/>
</dbReference>
<dbReference type="GO" id="GO:0004140">
    <property type="term" value="F:dephospho-CoA kinase activity"/>
    <property type="evidence" value="ECO:0007669"/>
    <property type="project" value="UniProtKB-UniRule"/>
</dbReference>
<dbReference type="GO" id="GO:0015937">
    <property type="term" value="P:coenzyme A biosynthetic process"/>
    <property type="evidence" value="ECO:0007669"/>
    <property type="project" value="UniProtKB-UniRule"/>
</dbReference>
<keyword evidence="3 5" id="KW-0067">ATP-binding</keyword>
<keyword evidence="2 5" id="KW-0547">Nucleotide-binding</keyword>
<dbReference type="InterPro" id="IPR001977">
    <property type="entry name" value="Depp_CoAkinase"/>
</dbReference>
<dbReference type="HAMAP" id="MF_00376">
    <property type="entry name" value="Dephospho_CoA_kinase"/>
    <property type="match status" value="1"/>
</dbReference>
<name>A0A518CQM1_9PLAN</name>
<keyword evidence="5 7" id="KW-0808">Transferase</keyword>
<dbReference type="AlphaFoldDB" id="A0A518CQM1"/>
<dbReference type="Pfam" id="PF01121">
    <property type="entry name" value="CoaE"/>
    <property type="match status" value="1"/>
</dbReference>
<keyword evidence="4 5" id="KW-0173">Coenzyme A biosynthesis</keyword>
<comment type="subcellular location">
    <subcellularLocation>
        <location evidence="5">Cytoplasm</location>
    </subcellularLocation>
</comment>
<comment type="function">
    <text evidence="5">Catalyzes the phosphorylation of the 3'-hydroxyl group of dephosphocoenzyme A to form coenzyme A.</text>
</comment>
<evidence type="ECO:0000313" key="7">
    <source>
        <dbReference type="EMBL" id="QDU81526.1"/>
    </source>
</evidence>
<organism evidence="7 8">
    <name type="scientific">Polystyrenella longa</name>
    <dbReference type="NCBI Taxonomy" id="2528007"/>
    <lineage>
        <taxon>Bacteria</taxon>
        <taxon>Pseudomonadati</taxon>
        <taxon>Planctomycetota</taxon>
        <taxon>Planctomycetia</taxon>
        <taxon>Planctomycetales</taxon>
        <taxon>Planctomycetaceae</taxon>
        <taxon>Polystyrenella</taxon>
    </lineage>
</organism>
<comment type="similarity">
    <text evidence="1 5">Belongs to the CoaE family.</text>
</comment>
<dbReference type="Proteomes" id="UP000317178">
    <property type="component" value="Chromosome"/>
</dbReference>
<accession>A0A518CQM1</accession>
<comment type="catalytic activity">
    <reaction evidence="5">
        <text>3'-dephospho-CoA + ATP = ADP + CoA + H(+)</text>
        <dbReference type="Rhea" id="RHEA:18245"/>
        <dbReference type="ChEBI" id="CHEBI:15378"/>
        <dbReference type="ChEBI" id="CHEBI:30616"/>
        <dbReference type="ChEBI" id="CHEBI:57287"/>
        <dbReference type="ChEBI" id="CHEBI:57328"/>
        <dbReference type="ChEBI" id="CHEBI:456216"/>
        <dbReference type="EC" id="2.7.1.24"/>
    </reaction>
</comment>
<dbReference type="SUPFAM" id="SSF52540">
    <property type="entry name" value="P-loop containing nucleoside triphosphate hydrolases"/>
    <property type="match status" value="1"/>
</dbReference>
<evidence type="ECO:0000256" key="6">
    <source>
        <dbReference type="NCBIfam" id="TIGR00152"/>
    </source>
</evidence>
<evidence type="ECO:0000256" key="3">
    <source>
        <dbReference type="ARBA" id="ARBA00022840"/>
    </source>
</evidence>
<dbReference type="PANTHER" id="PTHR10695:SF46">
    <property type="entry name" value="BIFUNCTIONAL COENZYME A SYNTHASE-RELATED"/>
    <property type="match status" value="1"/>
</dbReference>
<dbReference type="KEGG" id="plon:Pla110_32680"/>